<evidence type="ECO:0000256" key="4">
    <source>
        <dbReference type="PROSITE-ProRule" id="PRU00473"/>
    </source>
</evidence>
<dbReference type="eggNOG" id="COG2304">
    <property type="taxonomic scope" value="Bacteria"/>
</dbReference>
<dbReference type="GO" id="GO:0009279">
    <property type="term" value="C:cell outer membrane"/>
    <property type="evidence" value="ECO:0007669"/>
    <property type="project" value="UniProtKB-SubCell"/>
</dbReference>
<dbReference type="SUPFAM" id="SSF53300">
    <property type="entry name" value="vWA-like"/>
    <property type="match status" value="1"/>
</dbReference>
<name>E5Y8G2_BILW3</name>
<evidence type="ECO:0000256" key="2">
    <source>
        <dbReference type="ARBA" id="ARBA00023136"/>
    </source>
</evidence>
<dbReference type="CDD" id="cd07185">
    <property type="entry name" value="OmpA_C-like"/>
    <property type="match status" value="1"/>
</dbReference>
<evidence type="ECO:0000256" key="5">
    <source>
        <dbReference type="SAM" id="SignalP"/>
    </source>
</evidence>
<dbReference type="STRING" id="563192.HMPREF0179_02480"/>
<dbReference type="InterPro" id="IPR006665">
    <property type="entry name" value="OmpA-like"/>
</dbReference>
<dbReference type="PANTHER" id="PTHR30329:SF21">
    <property type="entry name" value="LIPOPROTEIN YIAD-RELATED"/>
    <property type="match status" value="1"/>
</dbReference>
<dbReference type="InterPro" id="IPR050330">
    <property type="entry name" value="Bact_OuterMem_StrucFunc"/>
</dbReference>
<dbReference type="InterPro" id="IPR036465">
    <property type="entry name" value="vWFA_dom_sf"/>
</dbReference>
<dbReference type="RefSeq" id="WP_005028338.1">
    <property type="nucleotide sequence ID" value="NZ_KE150238.1"/>
</dbReference>
<dbReference type="PANTHER" id="PTHR30329">
    <property type="entry name" value="STATOR ELEMENT OF FLAGELLAR MOTOR COMPLEX"/>
    <property type="match status" value="1"/>
</dbReference>
<keyword evidence="3" id="KW-0998">Cell outer membrane</keyword>
<evidence type="ECO:0000256" key="1">
    <source>
        <dbReference type="ARBA" id="ARBA00004442"/>
    </source>
</evidence>
<feature type="chain" id="PRO_5003200870" evidence="5">
    <location>
        <begin position="24"/>
        <end position="340"/>
    </location>
</feature>
<organism evidence="7 8">
    <name type="scientific">Bilophila wadsworthia (strain 3_1_6)</name>
    <dbReference type="NCBI Taxonomy" id="563192"/>
    <lineage>
        <taxon>Bacteria</taxon>
        <taxon>Pseudomonadati</taxon>
        <taxon>Thermodesulfobacteriota</taxon>
        <taxon>Desulfovibrionia</taxon>
        <taxon>Desulfovibrionales</taxon>
        <taxon>Desulfovibrionaceae</taxon>
        <taxon>Bilophila</taxon>
    </lineage>
</organism>
<dbReference type="Gene3D" id="3.30.1330.60">
    <property type="entry name" value="OmpA-like domain"/>
    <property type="match status" value="1"/>
</dbReference>
<dbReference type="InterPro" id="IPR036737">
    <property type="entry name" value="OmpA-like_sf"/>
</dbReference>
<comment type="caution">
    <text evidence="7">The sequence shown here is derived from an EMBL/GenBank/DDBJ whole genome shotgun (WGS) entry which is preliminary data.</text>
</comment>
<sequence length="340" mass="37041">MKFSRSIVLAVALIFAWATVGFAAHSAEICQKRIESFNYLVDYSGSMMMNFPSVGKTKMAVAKEVIKRVNDMVPELGYQGGLYTFAPYGAVVNQGPWVRSTLAAGVDSLKDNLETFARFTPMGDGIQAHNGIISQMTPRAAVILVSDGESNRGISPIDEVKAIYAANPNVCFHVISVASSPEGQATLDAIAALNACSVSVKAIDLLKSDAAVDKFVGDVFCQERVAVVEDVVVLRGVNFAFDKYDLTPEAQGILNEAARIIMEHPNMKVQLLGWTDSIGTDAYNLKLSQRRADAVKNYLVAQGVPASRMIAIGKGKSFRYDNNTEEGRYMNRRTELVFMD</sequence>
<evidence type="ECO:0000259" key="6">
    <source>
        <dbReference type="PROSITE" id="PS51123"/>
    </source>
</evidence>
<comment type="subcellular location">
    <subcellularLocation>
        <location evidence="1">Cell outer membrane</location>
    </subcellularLocation>
</comment>
<dbReference type="PROSITE" id="PS01068">
    <property type="entry name" value="OMPA_1"/>
    <property type="match status" value="1"/>
</dbReference>
<dbReference type="PRINTS" id="PR01021">
    <property type="entry name" value="OMPADOMAIN"/>
</dbReference>
<dbReference type="OrthoDB" id="9805566at2"/>
<dbReference type="GeneID" id="78085609"/>
<gene>
    <name evidence="7" type="ORF">HMPREF0179_02480</name>
</gene>
<evidence type="ECO:0000313" key="7">
    <source>
        <dbReference type="EMBL" id="EFV43714.1"/>
    </source>
</evidence>
<dbReference type="Pfam" id="PF00691">
    <property type="entry name" value="OmpA"/>
    <property type="match status" value="1"/>
</dbReference>
<feature type="domain" description="OmpA-like" evidence="6">
    <location>
        <begin position="226"/>
        <end position="340"/>
    </location>
</feature>
<dbReference type="SUPFAM" id="SSF103088">
    <property type="entry name" value="OmpA-like"/>
    <property type="match status" value="1"/>
</dbReference>
<dbReference type="InterPro" id="IPR006664">
    <property type="entry name" value="OMP_bac"/>
</dbReference>
<dbReference type="Gene3D" id="3.40.50.410">
    <property type="entry name" value="von Willebrand factor, type A domain"/>
    <property type="match status" value="1"/>
</dbReference>
<reference evidence="7 8" key="2">
    <citation type="submission" date="2013-04" db="EMBL/GenBank/DDBJ databases">
        <title>The Genome Sequence of Bilophila wadsworthia 3_1_6.</title>
        <authorList>
            <consortium name="The Broad Institute Genomics Platform"/>
            <person name="Earl A."/>
            <person name="Ward D."/>
            <person name="Feldgarden M."/>
            <person name="Gevers D."/>
            <person name="Sibley C."/>
            <person name="Strauss J."/>
            <person name="Allen-Vercoe E."/>
            <person name="Walker B."/>
            <person name="Young S."/>
            <person name="Zeng Q."/>
            <person name="Gargeya S."/>
            <person name="Fitzgerald M."/>
            <person name="Haas B."/>
            <person name="Abouelleil A."/>
            <person name="Allen A.W."/>
            <person name="Alvarado L."/>
            <person name="Arachchi H.M."/>
            <person name="Berlin A.M."/>
            <person name="Chapman S.B."/>
            <person name="Gainer-Dewar J."/>
            <person name="Goldberg J."/>
            <person name="Griggs A."/>
            <person name="Gujja S."/>
            <person name="Hansen M."/>
            <person name="Howarth C."/>
            <person name="Imamovic A."/>
            <person name="Ireland A."/>
            <person name="Larimer J."/>
            <person name="McCowan C."/>
            <person name="Murphy C."/>
            <person name="Pearson M."/>
            <person name="Poon T.W."/>
            <person name="Priest M."/>
            <person name="Roberts A."/>
            <person name="Saif S."/>
            <person name="Shea T."/>
            <person name="Sisk P."/>
            <person name="Sykes S."/>
            <person name="Wortman J."/>
            <person name="Nusbaum C."/>
            <person name="Birren B."/>
        </authorList>
    </citation>
    <scope>NUCLEOTIDE SEQUENCE [LARGE SCALE GENOMIC DNA]</scope>
    <source>
        <strain evidence="7 8">3_1_6</strain>
    </source>
</reference>
<dbReference type="HOGENOM" id="CLU_049001_0_0_7"/>
<dbReference type="PROSITE" id="PS51123">
    <property type="entry name" value="OMPA_2"/>
    <property type="match status" value="1"/>
</dbReference>
<dbReference type="EMBL" id="ADCP02000001">
    <property type="protein sequence ID" value="EFV43714.1"/>
    <property type="molecule type" value="Genomic_DNA"/>
</dbReference>
<dbReference type="AlphaFoldDB" id="E5Y8G2"/>
<evidence type="ECO:0000313" key="8">
    <source>
        <dbReference type="Proteomes" id="UP000006034"/>
    </source>
</evidence>
<accession>E5Y8G2</accession>
<evidence type="ECO:0000256" key="3">
    <source>
        <dbReference type="ARBA" id="ARBA00023237"/>
    </source>
</evidence>
<reference evidence="7 8" key="1">
    <citation type="submission" date="2010-10" db="EMBL/GenBank/DDBJ databases">
        <authorList>
            <consortium name="The Broad Institute Genome Sequencing Platform"/>
            <person name="Ward D."/>
            <person name="Earl A."/>
            <person name="Feldgarden M."/>
            <person name="Young S.K."/>
            <person name="Gargeya S."/>
            <person name="Zeng Q."/>
            <person name="Alvarado L."/>
            <person name="Berlin A."/>
            <person name="Bochicchio J."/>
            <person name="Chapman S.B."/>
            <person name="Chen Z."/>
            <person name="Freedman E."/>
            <person name="Gellesch M."/>
            <person name="Goldberg J."/>
            <person name="Griggs A."/>
            <person name="Gujja S."/>
            <person name="Heilman E."/>
            <person name="Heiman D."/>
            <person name="Howarth C."/>
            <person name="Mehta T."/>
            <person name="Neiman D."/>
            <person name="Pearson M."/>
            <person name="Roberts A."/>
            <person name="Saif S."/>
            <person name="Shea T."/>
            <person name="Shenoy N."/>
            <person name="Sisk P."/>
            <person name="Stolte C."/>
            <person name="Sykes S."/>
            <person name="White J."/>
            <person name="Yandava C."/>
            <person name="Allen-Vercoe E."/>
            <person name="Sibley C."/>
            <person name="Ambrose C.E."/>
            <person name="Strauss J."/>
            <person name="Daigneault M."/>
            <person name="Haas B."/>
            <person name="Nusbaum C."/>
            <person name="Birren B."/>
        </authorList>
    </citation>
    <scope>NUCLEOTIDE SEQUENCE [LARGE SCALE GENOMIC DNA]</scope>
    <source>
        <strain evidence="7 8">3_1_6</strain>
    </source>
</reference>
<keyword evidence="8" id="KW-1185">Reference proteome</keyword>
<dbReference type="Proteomes" id="UP000006034">
    <property type="component" value="Unassembled WGS sequence"/>
</dbReference>
<dbReference type="eggNOG" id="COG2885">
    <property type="taxonomic scope" value="Bacteria"/>
</dbReference>
<proteinExistence type="predicted"/>
<feature type="signal peptide" evidence="5">
    <location>
        <begin position="1"/>
        <end position="23"/>
    </location>
</feature>
<keyword evidence="5" id="KW-0732">Signal</keyword>
<keyword evidence="2 4" id="KW-0472">Membrane</keyword>
<protein>
    <submittedName>
        <fullName evidence="7">OOP family OmpA-OmpF porin</fullName>
    </submittedName>
</protein>
<dbReference type="InterPro" id="IPR006690">
    <property type="entry name" value="OMPA-like_CS"/>
</dbReference>